<keyword evidence="3" id="KW-1185">Reference proteome</keyword>
<keyword evidence="1" id="KW-0732">Signal</keyword>
<sequence length="165" mass="18419">MLASTFSFLLILISKCLAYNNNWMPSYYLGTYPEKFQTLRMYYGSCVVSINTFRSKHFNVEIPLVNGSTPAGFCAILLNSMENLSLAVAIEQGLTDANENLANQNIRLFKVNNGNVKLIKDICGLNDVFGMTLTESNTAIILIKADQNINFSLSIYSYQSLNTKT</sequence>
<proteinExistence type="predicted"/>
<reference evidence="2 3" key="1">
    <citation type="submission" date="2019-08" db="EMBL/GenBank/DDBJ databases">
        <authorList>
            <person name="Alioto T."/>
            <person name="Alioto T."/>
            <person name="Gomez Garrido J."/>
        </authorList>
    </citation>
    <scope>NUCLEOTIDE SEQUENCE [LARGE SCALE GENOMIC DNA]</scope>
</reference>
<gene>
    <name evidence="2" type="ORF">CINCED_3A017430</name>
</gene>
<dbReference type="EMBL" id="CABPRJ010000957">
    <property type="protein sequence ID" value="VVC32524.1"/>
    <property type="molecule type" value="Genomic_DNA"/>
</dbReference>
<dbReference type="OrthoDB" id="6604422at2759"/>
<organism evidence="2 3">
    <name type="scientific">Cinara cedri</name>
    <dbReference type="NCBI Taxonomy" id="506608"/>
    <lineage>
        <taxon>Eukaryota</taxon>
        <taxon>Metazoa</taxon>
        <taxon>Ecdysozoa</taxon>
        <taxon>Arthropoda</taxon>
        <taxon>Hexapoda</taxon>
        <taxon>Insecta</taxon>
        <taxon>Pterygota</taxon>
        <taxon>Neoptera</taxon>
        <taxon>Paraneoptera</taxon>
        <taxon>Hemiptera</taxon>
        <taxon>Sternorrhyncha</taxon>
        <taxon>Aphidomorpha</taxon>
        <taxon>Aphidoidea</taxon>
        <taxon>Aphididae</taxon>
        <taxon>Lachninae</taxon>
        <taxon>Cinara</taxon>
    </lineage>
</organism>
<name>A0A5E4MJW6_9HEMI</name>
<evidence type="ECO:0000313" key="3">
    <source>
        <dbReference type="Proteomes" id="UP000325440"/>
    </source>
</evidence>
<dbReference type="AlphaFoldDB" id="A0A5E4MJW6"/>
<accession>A0A5E4MJW6</accession>
<dbReference type="Proteomes" id="UP000325440">
    <property type="component" value="Unassembled WGS sequence"/>
</dbReference>
<evidence type="ECO:0000313" key="2">
    <source>
        <dbReference type="EMBL" id="VVC32524.1"/>
    </source>
</evidence>
<evidence type="ECO:0000256" key="1">
    <source>
        <dbReference type="SAM" id="SignalP"/>
    </source>
</evidence>
<feature type="signal peptide" evidence="1">
    <location>
        <begin position="1"/>
        <end position="18"/>
    </location>
</feature>
<feature type="chain" id="PRO_5023112148" evidence="1">
    <location>
        <begin position="19"/>
        <end position="165"/>
    </location>
</feature>
<protein>
    <submittedName>
        <fullName evidence="2">Uncharacterized protein</fullName>
    </submittedName>
</protein>